<comment type="similarity">
    <text evidence="1">Belongs to the 4-hydroxybenzoyl-CoA thioesterase family.</text>
</comment>
<evidence type="ECO:0000313" key="3">
    <source>
        <dbReference type="EMBL" id="EAT99839.3"/>
    </source>
</evidence>
<keyword evidence="2" id="KW-0378">Hydrolase</keyword>
<dbReference type="CDD" id="cd00586">
    <property type="entry name" value="4HBT"/>
    <property type="match status" value="1"/>
</dbReference>
<gene>
    <name evidence="3" type="ORF">CCV52592_0973</name>
</gene>
<evidence type="ECO:0000313" key="4">
    <source>
        <dbReference type="Proteomes" id="UP000006380"/>
    </source>
</evidence>
<dbReference type="SUPFAM" id="SSF54637">
    <property type="entry name" value="Thioesterase/thiol ester dehydrase-isomerase"/>
    <property type="match status" value="1"/>
</dbReference>
<dbReference type="InterPro" id="IPR050563">
    <property type="entry name" value="4-hydroxybenzoyl-CoA_TE"/>
</dbReference>
<proteinExistence type="inferred from homology"/>
<dbReference type="Pfam" id="PF13279">
    <property type="entry name" value="4HBT_2"/>
    <property type="match status" value="1"/>
</dbReference>
<evidence type="ECO:0000256" key="1">
    <source>
        <dbReference type="ARBA" id="ARBA00005953"/>
    </source>
</evidence>
<reference evidence="3" key="1">
    <citation type="submission" date="2016-07" db="EMBL/GenBank/DDBJ databases">
        <title>Comparative genomics of the Campylobacter concisus group.</title>
        <authorList>
            <person name="Miller W.G."/>
            <person name="Yee E."/>
            <person name="Chapman M.H."/>
            <person name="Huynh S."/>
            <person name="Bono J.L."/>
            <person name="On S.L.W."/>
            <person name="StLeger J."/>
            <person name="Foster G."/>
            <person name="Parker C.T."/>
        </authorList>
    </citation>
    <scope>NUCLEOTIDE SEQUENCE</scope>
    <source>
        <strain evidence="3">525.92</strain>
    </source>
</reference>
<dbReference type="NCBIfam" id="TIGR00051">
    <property type="entry name" value="YbgC/FadM family acyl-CoA thioesterase"/>
    <property type="match status" value="1"/>
</dbReference>
<dbReference type="KEGG" id="ccv:CCV52592_0973"/>
<dbReference type="PIRSF" id="PIRSF003230">
    <property type="entry name" value="YbgC"/>
    <property type="match status" value="1"/>
</dbReference>
<dbReference type="PANTHER" id="PTHR31793:SF27">
    <property type="entry name" value="NOVEL THIOESTERASE SUPERFAMILY DOMAIN AND SAPOSIN A-TYPE DOMAIN CONTAINING PROTEIN (0610012H03RIK)"/>
    <property type="match status" value="1"/>
</dbReference>
<dbReference type="PANTHER" id="PTHR31793">
    <property type="entry name" value="4-HYDROXYBENZOYL-COA THIOESTERASE FAMILY MEMBER"/>
    <property type="match status" value="1"/>
</dbReference>
<dbReference type="InterPro" id="IPR006684">
    <property type="entry name" value="YbgC/YbaW"/>
</dbReference>
<protein>
    <submittedName>
        <fullName evidence="3">Acyl-CoA thioesterase</fullName>
    </submittedName>
</protein>
<dbReference type="InterPro" id="IPR029069">
    <property type="entry name" value="HotDog_dom_sf"/>
</dbReference>
<dbReference type="GO" id="GO:0047617">
    <property type="term" value="F:fatty acyl-CoA hydrolase activity"/>
    <property type="evidence" value="ECO:0007669"/>
    <property type="project" value="TreeGrafter"/>
</dbReference>
<organism evidence="3 4">
    <name type="scientific">Campylobacter curvus (strain 525.92)</name>
    <dbReference type="NCBI Taxonomy" id="360105"/>
    <lineage>
        <taxon>Bacteria</taxon>
        <taxon>Pseudomonadati</taxon>
        <taxon>Campylobacterota</taxon>
        <taxon>Epsilonproteobacteria</taxon>
        <taxon>Campylobacterales</taxon>
        <taxon>Campylobacteraceae</taxon>
        <taxon>Campylobacter</taxon>
    </lineage>
</organism>
<dbReference type="Proteomes" id="UP000006380">
    <property type="component" value="Chromosome"/>
</dbReference>
<dbReference type="STRING" id="360105.CCV52592_0973"/>
<dbReference type="RefSeq" id="WP_041743207.1">
    <property type="nucleotide sequence ID" value="NC_009715.2"/>
</dbReference>
<dbReference type="AlphaFoldDB" id="A7GX22"/>
<evidence type="ECO:0000256" key="2">
    <source>
        <dbReference type="ARBA" id="ARBA00022801"/>
    </source>
</evidence>
<keyword evidence="4" id="KW-1185">Reference proteome</keyword>
<dbReference type="Gene3D" id="3.10.129.10">
    <property type="entry name" value="Hotdog Thioesterase"/>
    <property type="match status" value="1"/>
</dbReference>
<sequence length="144" mass="16863">MKISHITTIKAQFFDVDSMDVVWHGNYVKYLETARCELLSKIGYDYKKMKMDGFAYPIVKLDIKYIKPIFFGDEIEIETILTEFESFLKFHYIIKNPSTKAKLSEANTSQVAVDMRTMQTCFFLPEEIKNAIKRYENETNDPAC</sequence>
<dbReference type="EMBL" id="CP000767">
    <property type="protein sequence ID" value="EAT99839.3"/>
    <property type="molecule type" value="Genomic_DNA"/>
</dbReference>
<name>A7GX22_CAMC5</name>
<accession>A7GX22</accession>